<dbReference type="PANTHER" id="PTHR22803">
    <property type="entry name" value="MANNOSE, PHOSPHOLIPASE, LECTIN RECEPTOR RELATED"/>
    <property type="match status" value="1"/>
</dbReference>
<dbReference type="AlphaFoldDB" id="A0AAV4DQ26"/>
<dbReference type="Pfam" id="PF00059">
    <property type="entry name" value="Lectin_C"/>
    <property type="match status" value="1"/>
</dbReference>
<feature type="chain" id="PRO_5043797517" evidence="1">
    <location>
        <begin position="27"/>
        <end position="229"/>
    </location>
</feature>
<dbReference type="InterPro" id="IPR001304">
    <property type="entry name" value="C-type_lectin-like"/>
</dbReference>
<dbReference type="PROSITE" id="PS50041">
    <property type="entry name" value="C_TYPE_LECTIN_2"/>
    <property type="match status" value="1"/>
</dbReference>
<dbReference type="EMBL" id="BLXT01008141">
    <property type="protein sequence ID" value="GFO46055.1"/>
    <property type="molecule type" value="Genomic_DNA"/>
</dbReference>
<dbReference type="InterPro" id="IPR016186">
    <property type="entry name" value="C-type_lectin-like/link_sf"/>
</dbReference>
<protein>
    <submittedName>
        <fullName evidence="3">Macrophage mannose receptor 1</fullName>
    </submittedName>
</protein>
<feature type="domain" description="C-type lectin" evidence="2">
    <location>
        <begin position="40"/>
        <end position="155"/>
    </location>
</feature>
<evidence type="ECO:0000313" key="4">
    <source>
        <dbReference type="Proteomes" id="UP000735302"/>
    </source>
</evidence>
<dbReference type="Proteomes" id="UP000735302">
    <property type="component" value="Unassembled WGS sequence"/>
</dbReference>
<sequence length="229" mass="26967">MAMLRRCCFLLVWITFFTTFFATTRAGVPPCDPGWIITPSGGGCVKLFNNRKVTWYDARRACNSTGGDLVSLYRKDMRKFIIEEFIQKSKGSIWVGLRKFRGADRWSWVDGDVTEVYSQWRRYEKDWCVFLLRKRQGKTASWPVKCDYKTHYICEKQIHCYYKGKTYRHGLRITFKGKCGNPHRCIRDNLRPSIEQCRWRDGSCLGINDKRGGYTCRKDKYGVPKLFRG</sequence>
<organism evidence="3 4">
    <name type="scientific">Plakobranchus ocellatus</name>
    <dbReference type="NCBI Taxonomy" id="259542"/>
    <lineage>
        <taxon>Eukaryota</taxon>
        <taxon>Metazoa</taxon>
        <taxon>Spiralia</taxon>
        <taxon>Lophotrochozoa</taxon>
        <taxon>Mollusca</taxon>
        <taxon>Gastropoda</taxon>
        <taxon>Heterobranchia</taxon>
        <taxon>Euthyneura</taxon>
        <taxon>Panpulmonata</taxon>
        <taxon>Sacoglossa</taxon>
        <taxon>Placobranchoidea</taxon>
        <taxon>Plakobranchidae</taxon>
        <taxon>Plakobranchus</taxon>
    </lineage>
</organism>
<name>A0AAV4DQ26_9GAST</name>
<dbReference type="Gene3D" id="3.10.100.10">
    <property type="entry name" value="Mannose-Binding Protein A, subunit A"/>
    <property type="match status" value="1"/>
</dbReference>
<gene>
    <name evidence="3" type="ORF">PoB_007256000</name>
</gene>
<keyword evidence="4" id="KW-1185">Reference proteome</keyword>
<keyword evidence="3" id="KW-0675">Receptor</keyword>
<evidence type="ECO:0000313" key="3">
    <source>
        <dbReference type="EMBL" id="GFO46055.1"/>
    </source>
</evidence>
<reference evidence="3 4" key="1">
    <citation type="journal article" date="2021" name="Elife">
        <title>Chloroplast acquisition without the gene transfer in kleptoplastic sea slugs, Plakobranchus ocellatus.</title>
        <authorList>
            <person name="Maeda T."/>
            <person name="Takahashi S."/>
            <person name="Yoshida T."/>
            <person name="Shimamura S."/>
            <person name="Takaki Y."/>
            <person name="Nagai Y."/>
            <person name="Toyoda A."/>
            <person name="Suzuki Y."/>
            <person name="Arimoto A."/>
            <person name="Ishii H."/>
            <person name="Satoh N."/>
            <person name="Nishiyama T."/>
            <person name="Hasebe M."/>
            <person name="Maruyama T."/>
            <person name="Minagawa J."/>
            <person name="Obokata J."/>
            <person name="Shigenobu S."/>
        </authorList>
    </citation>
    <scope>NUCLEOTIDE SEQUENCE [LARGE SCALE GENOMIC DNA]</scope>
</reference>
<proteinExistence type="predicted"/>
<accession>A0AAV4DQ26</accession>
<dbReference type="SMART" id="SM00034">
    <property type="entry name" value="CLECT"/>
    <property type="match status" value="1"/>
</dbReference>
<dbReference type="CDD" id="cd00037">
    <property type="entry name" value="CLECT"/>
    <property type="match status" value="1"/>
</dbReference>
<dbReference type="InterPro" id="IPR050111">
    <property type="entry name" value="C-type_lectin/snaclec_domain"/>
</dbReference>
<keyword evidence="1" id="KW-0732">Signal</keyword>
<evidence type="ECO:0000259" key="2">
    <source>
        <dbReference type="PROSITE" id="PS50041"/>
    </source>
</evidence>
<evidence type="ECO:0000256" key="1">
    <source>
        <dbReference type="SAM" id="SignalP"/>
    </source>
</evidence>
<comment type="caution">
    <text evidence="3">The sequence shown here is derived from an EMBL/GenBank/DDBJ whole genome shotgun (WGS) entry which is preliminary data.</text>
</comment>
<dbReference type="SUPFAM" id="SSF56436">
    <property type="entry name" value="C-type lectin-like"/>
    <property type="match status" value="1"/>
</dbReference>
<dbReference type="InterPro" id="IPR016187">
    <property type="entry name" value="CTDL_fold"/>
</dbReference>
<feature type="signal peptide" evidence="1">
    <location>
        <begin position="1"/>
        <end position="26"/>
    </location>
</feature>